<evidence type="ECO:0000313" key="2">
    <source>
        <dbReference type="EMBL" id="KAG2620177.1"/>
    </source>
</evidence>
<name>A0A8T0UCZ0_PANVG</name>
<feature type="region of interest" description="Disordered" evidence="1">
    <location>
        <begin position="60"/>
        <end position="122"/>
    </location>
</feature>
<dbReference type="AlphaFoldDB" id="A0A8T0UCZ0"/>
<reference evidence="2" key="1">
    <citation type="submission" date="2020-05" db="EMBL/GenBank/DDBJ databases">
        <title>WGS assembly of Panicum virgatum.</title>
        <authorList>
            <person name="Lovell J.T."/>
            <person name="Jenkins J."/>
            <person name="Shu S."/>
            <person name="Juenger T.E."/>
            <person name="Schmutz J."/>
        </authorList>
    </citation>
    <scope>NUCLEOTIDE SEQUENCE</scope>
    <source>
        <strain evidence="2">AP13</strain>
    </source>
</reference>
<feature type="region of interest" description="Disordered" evidence="1">
    <location>
        <begin position="1"/>
        <end position="40"/>
    </location>
</feature>
<sequence>MGAEEAAASCCSTGRRRPASSCGGDGMPISSCPRSKHTTGAETMALELPMDDRTTFACQDSTLGGVANDSEQMGGGAGGSPRRPGKVDPVAAGARGPGWAAAGLRRRERDAASQQGARPAEARIRQRLGAQDWKGDGLLRHGGNAAARLGARRWRCGSGGGCCRRRWRRGSGATIDKVTNDDKTLPQQYSAPQDNKQAAIRSEAKAAAGSRAPWKATGLRTGW</sequence>
<feature type="region of interest" description="Disordered" evidence="1">
    <location>
        <begin position="175"/>
        <end position="223"/>
    </location>
</feature>
<feature type="compositionally biased region" description="Polar residues" evidence="1">
    <location>
        <begin position="185"/>
        <end position="196"/>
    </location>
</feature>
<protein>
    <submittedName>
        <fullName evidence="2">Uncharacterized protein</fullName>
    </submittedName>
</protein>
<evidence type="ECO:0000313" key="3">
    <source>
        <dbReference type="Proteomes" id="UP000823388"/>
    </source>
</evidence>
<accession>A0A8T0UCZ0</accession>
<feature type="compositionally biased region" description="Low complexity" evidence="1">
    <location>
        <begin position="91"/>
        <end position="103"/>
    </location>
</feature>
<dbReference type="Proteomes" id="UP000823388">
    <property type="component" value="Chromosome 3N"/>
</dbReference>
<gene>
    <name evidence="2" type="ORF">PVAP13_3NG158100</name>
</gene>
<keyword evidence="3" id="KW-1185">Reference proteome</keyword>
<evidence type="ECO:0000256" key="1">
    <source>
        <dbReference type="SAM" id="MobiDB-lite"/>
    </source>
</evidence>
<proteinExistence type="predicted"/>
<dbReference type="EMBL" id="CM029042">
    <property type="protein sequence ID" value="KAG2620177.1"/>
    <property type="molecule type" value="Genomic_DNA"/>
</dbReference>
<organism evidence="2 3">
    <name type="scientific">Panicum virgatum</name>
    <name type="common">Blackwell switchgrass</name>
    <dbReference type="NCBI Taxonomy" id="38727"/>
    <lineage>
        <taxon>Eukaryota</taxon>
        <taxon>Viridiplantae</taxon>
        <taxon>Streptophyta</taxon>
        <taxon>Embryophyta</taxon>
        <taxon>Tracheophyta</taxon>
        <taxon>Spermatophyta</taxon>
        <taxon>Magnoliopsida</taxon>
        <taxon>Liliopsida</taxon>
        <taxon>Poales</taxon>
        <taxon>Poaceae</taxon>
        <taxon>PACMAD clade</taxon>
        <taxon>Panicoideae</taxon>
        <taxon>Panicodae</taxon>
        <taxon>Paniceae</taxon>
        <taxon>Panicinae</taxon>
        <taxon>Panicum</taxon>
        <taxon>Panicum sect. Hiantes</taxon>
    </lineage>
</organism>
<comment type="caution">
    <text evidence="2">The sequence shown here is derived from an EMBL/GenBank/DDBJ whole genome shotgun (WGS) entry which is preliminary data.</text>
</comment>